<evidence type="ECO:0000313" key="14">
    <source>
        <dbReference type="EMBL" id="TWD15492.1"/>
    </source>
</evidence>
<dbReference type="PROSITE" id="PS00106">
    <property type="entry name" value="GALACTOKINASE"/>
    <property type="match status" value="1"/>
</dbReference>
<keyword evidence="3" id="KW-0479">Metal-binding</keyword>
<evidence type="ECO:0000256" key="4">
    <source>
        <dbReference type="ARBA" id="ARBA00022741"/>
    </source>
</evidence>
<dbReference type="InterPro" id="IPR019741">
    <property type="entry name" value="Galactokinase_CS"/>
</dbReference>
<keyword evidence="6" id="KW-0067">ATP-binding</keyword>
<dbReference type="PANTHER" id="PTHR10457">
    <property type="entry name" value="MEVALONATE KINASE/GALACTOKINASE"/>
    <property type="match status" value="1"/>
</dbReference>
<proteinExistence type="inferred from homology"/>
<dbReference type="RefSeq" id="WP_144856235.1">
    <property type="nucleotide sequence ID" value="NZ_BAAAYT010000007.1"/>
</dbReference>
<evidence type="ECO:0000313" key="15">
    <source>
        <dbReference type="Proteomes" id="UP000315628"/>
    </source>
</evidence>
<comment type="caution">
    <text evidence="14">The sequence shown here is derived from an EMBL/GenBank/DDBJ whole genome shotgun (WGS) entry which is preliminary data.</text>
</comment>
<dbReference type="EC" id="2.7.1.6" evidence="10"/>
<keyword evidence="8" id="KW-0299">Galactose metabolism</keyword>
<dbReference type="NCBIfam" id="TIGR00131">
    <property type="entry name" value="gal_kin"/>
    <property type="match status" value="1"/>
</dbReference>
<reference evidence="14 15" key="1">
    <citation type="submission" date="2019-06" db="EMBL/GenBank/DDBJ databases">
        <title>Sequencing the genomes of 1000 actinobacteria strains.</title>
        <authorList>
            <person name="Klenk H.-P."/>
        </authorList>
    </citation>
    <scope>NUCLEOTIDE SEQUENCE [LARGE SCALE GENOMIC DNA]</scope>
    <source>
        <strain evidence="14 15">DSM 18935</strain>
    </source>
</reference>
<dbReference type="PRINTS" id="PR00959">
    <property type="entry name" value="MEVGALKINASE"/>
</dbReference>
<keyword evidence="15" id="KW-1185">Reference proteome</keyword>
<keyword evidence="4" id="KW-0547">Nucleotide-binding</keyword>
<dbReference type="PRINTS" id="PR00473">
    <property type="entry name" value="GALCTOKINASE"/>
</dbReference>
<dbReference type="InterPro" id="IPR014721">
    <property type="entry name" value="Ribsml_uS5_D2-typ_fold_subgr"/>
</dbReference>
<feature type="domain" description="GHMP kinase C-terminal" evidence="12">
    <location>
        <begin position="282"/>
        <end position="362"/>
    </location>
</feature>
<evidence type="ECO:0000256" key="3">
    <source>
        <dbReference type="ARBA" id="ARBA00022723"/>
    </source>
</evidence>
<dbReference type="SUPFAM" id="SSF54211">
    <property type="entry name" value="Ribosomal protein S5 domain 2-like"/>
    <property type="match status" value="1"/>
</dbReference>
<evidence type="ECO:0000256" key="6">
    <source>
        <dbReference type="ARBA" id="ARBA00022840"/>
    </source>
</evidence>
<dbReference type="PANTHER" id="PTHR10457:SF7">
    <property type="entry name" value="GALACTOKINASE-RELATED"/>
    <property type="match status" value="1"/>
</dbReference>
<evidence type="ECO:0000256" key="9">
    <source>
        <dbReference type="ARBA" id="ARBA00023277"/>
    </source>
</evidence>
<dbReference type="InterPro" id="IPR000705">
    <property type="entry name" value="Galactokinase"/>
</dbReference>
<keyword evidence="7" id="KW-0460">Magnesium</keyword>
<evidence type="ECO:0000256" key="5">
    <source>
        <dbReference type="ARBA" id="ARBA00022777"/>
    </source>
</evidence>
<feature type="domain" description="Galactokinase N-terminal" evidence="13">
    <location>
        <begin position="14"/>
        <end position="57"/>
    </location>
</feature>
<dbReference type="InterPro" id="IPR019539">
    <property type="entry name" value="GalKase_N"/>
</dbReference>
<evidence type="ECO:0000256" key="2">
    <source>
        <dbReference type="ARBA" id="ARBA00022679"/>
    </source>
</evidence>
<dbReference type="Proteomes" id="UP000315628">
    <property type="component" value="Unassembled WGS sequence"/>
</dbReference>
<dbReference type="Pfam" id="PF08544">
    <property type="entry name" value="GHMP_kinases_C"/>
    <property type="match status" value="1"/>
</dbReference>
<dbReference type="InterPro" id="IPR006204">
    <property type="entry name" value="GHMP_kinase_N_dom"/>
</dbReference>
<evidence type="ECO:0000256" key="7">
    <source>
        <dbReference type="ARBA" id="ARBA00022842"/>
    </source>
</evidence>
<dbReference type="AlphaFoldDB" id="A0A560WD15"/>
<evidence type="ECO:0000259" key="11">
    <source>
        <dbReference type="Pfam" id="PF00288"/>
    </source>
</evidence>
<gene>
    <name evidence="14" type="ORF">FB557_1002</name>
</gene>
<name>A0A560WD15_9MICO</name>
<dbReference type="PROSITE" id="PS00627">
    <property type="entry name" value="GHMP_KINASES_ATP"/>
    <property type="match status" value="1"/>
</dbReference>
<evidence type="ECO:0000256" key="8">
    <source>
        <dbReference type="ARBA" id="ARBA00023144"/>
    </source>
</evidence>
<dbReference type="EMBL" id="VIUW01000002">
    <property type="protein sequence ID" value="TWD15492.1"/>
    <property type="molecule type" value="Genomic_DNA"/>
</dbReference>
<evidence type="ECO:0000259" key="13">
    <source>
        <dbReference type="Pfam" id="PF10509"/>
    </source>
</evidence>
<dbReference type="GO" id="GO:0004335">
    <property type="term" value="F:galactokinase activity"/>
    <property type="evidence" value="ECO:0007669"/>
    <property type="project" value="UniProtKB-UniRule"/>
</dbReference>
<evidence type="ECO:0000256" key="1">
    <source>
        <dbReference type="ARBA" id="ARBA00006566"/>
    </source>
</evidence>
<dbReference type="GO" id="GO:0006012">
    <property type="term" value="P:galactose metabolic process"/>
    <property type="evidence" value="ECO:0007669"/>
    <property type="project" value="UniProtKB-UniRule"/>
</dbReference>
<feature type="domain" description="GHMP kinase N-terminal" evidence="11">
    <location>
        <begin position="92"/>
        <end position="181"/>
    </location>
</feature>
<dbReference type="InterPro" id="IPR006206">
    <property type="entry name" value="Mevalonate/galactokinase"/>
</dbReference>
<dbReference type="FunFam" id="3.30.70.890:FF:000001">
    <property type="entry name" value="Galactokinase"/>
    <property type="match status" value="1"/>
</dbReference>
<dbReference type="SUPFAM" id="SSF55060">
    <property type="entry name" value="GHMP Kinase, C-terminal domain"/>
    <property type="match status" value="1"/>
</dbReference>
<dbReference type="OrthoDB" id="250531at2"/>
<dbReference type="GO" id="GO:0046872">
    <property type="term" value="F:metal ion binding"/>
    <property type="evidence" value="ECO:0007669"/>
    <property type="project" value="UniProtKB-KW"/>
</dbReference>
<dbReference type="InterPro" id="IPR013750">
    <property type="entry name" value="GHMP_kinase_C_dom"/>
</dbReference>
<evidence type="ECO:0000259" key="12">
    <source>
        <dbReference type="Pfam" id="PF08544"/>
    </source>
</evidence>
<protein>
    <recommendedName>
        <fullName evidence="10">Galactokinase</fullName>
        <ecNumber evidence="10">2.7.1.6</ecNumber>
    </recommendedName>
</protein>
<dbReference type="PIRSF" id="PIRSF000530">
    <property type="entry name" value="Galactokinase"/>
    <property type="match status" value="1"/>
</dbReference>
<keyword evidence="2" id="KW-0808">Transferase</keyword>
<dbReference type="InterPro" id="IPR006203">
    <property type="entry name" value="GHMP_knse_ATP-bd_CS"/>
</dbReference>
<dbReference type="Pfam" id="PF10509">
    <property type="entry name" value="GalKase_gal_bdg"/>
    <property type="match status" value="1"/>
</dbReference>
<comment type="similarity">
    <text evidence="1">Belongs to the GHMP kinase family. GalK subfamily.</text>
</comment>
<accession>A0A560WD15</accession>
<evidence type="ECO:0000256" key="10">
    <source>
        <dbReference type="NCBIfam" id="TIGR00131"/>
    </source>
</evidence>
<organism evidence="14 15">
    <name type="scientific">Marihabitans asiaticum</name>
    <dbReference type="NCBI Taxonomy" id="415218"/>
    <lineage>
        <taxon>Bacteria</taxon>
        <taxon>Bacillati</taxon>
        <taxon>Actinomycetota</taxon>
        <taxon>Actinomycetes</taxon>
        <taxon>Micrococcales</taxon>
        <taxon>Intrasporangiaceae</taxon>
        <taxon>Marihabitans</taxon>
    </lineage>
</organism>
<dbReference type="GO" id="GO:0005829">
    <property type="term" value="C:cytosol"/>
    <property type="evidence" value="ECO:0007669"/>
    <property type="project" value="TreeGrafter"/>
</dbReference>
<dbReference type="Pfam" id="PF00288">
    <property type="entry name" value="GHMP_kinases_N"/>
    <property type="match status" value="1"/>
</dbReference>
<sequence>MDVDEIRETLRARTGGTCEGVWSAPGRVNLIGEHTDYNQGLSLPMALPHRTRAAAARRDDDLVVMSSRGFGRVLTVDLGKVGPGRPKGWAAYVAGVLWALREEGHPVGGMELAVESRVPVGAGLSSSAALECAVAAAASDLFGLGLLETDEGRAALAAACVRAENEVAGAATGGMDQAVSLRARADHLLLLDFARGTAEQVPAHLDGHVVLVTDTRAPHALVDGQYAARRRDCERAAEAAGVGNLAELEVDDLPRLLPRLDEVAAARARHVVTENARVHGVVDALARGDLTTVGRLLVEGHESLRDDFEVTVPQLDVAVEAAVEAGALGARMTGGGFGGSTVALVPDHLAASVERRVRQAFAAKGWESPVSYAVRPSGPAAREA</sequence>
<keyword evidence="5 14" id="KW-0418">Kinase</keyword>
<dbReference type="Gene3D" id="3.30.70.890">
    <property type="entry name" value="GHMP kinase, C-terminal domain"/>
    <property type="match status" value="1"/>
</dbReference>
<dbReference type="Gene3D" id="3.30.230.10">
    <property type="match status" value="1"/>
</dbReference>
<dbReference type="InterPro" id="IPR036554">
    <property type="entry name" value="GHMP_kinase_C_sf"/>
</dbReference>
<keyword evidence="9" id="KW-0119">Carbohydrate metabolism</keyword>
<dbReference type="InterPro" id="IPR020568">
    <property type="entry name" value="Ribosomal_Su5_D2-typ_SF"/>
</dbReference>
<dbReference type="GO" id="GO:0005524">
    <property type="term" value="F:ATP binding"/>
    <property type="evidence" value="ECO:0007669"/>
    <property type="project" value="UniProtKB-UniRule"/>
</dbReference>